<evidence type="ECO:0000313" key="3">
    <source>
        <dbReference type="EMBL" id="EAR81624.2"/>
    </source>
</evidence>
<evidence type="ECO:0000256" key="2">
    <source>
        <dbReference type="SAM" id="Phobius"/>
    </source>
</evidence>
<keyword evidence="4" id="KW-1185">Reference proteome</keyword>
<sequence length="824" mass="95835">MLAFILIVQKIEATEESKNDCDYSKPTEKCECTKFLDSKNQCVDKCPEGEYIFKYQDISKFKQCATCKSKDLYTSIKLNICVNDCGQDEIIDEEYKICLVNEKDCKGYVKENKCYQCKENELIDRKNKKCLQDHTECGGIKIEKECIYCKDDEITDLLSLQCLKEDDICLGIIKDRKCQGCGDKIIFENKCITEEECKGFIYDITNAKLCIKECPKEFFTFNDSKKCSNCDQFIIDKEKSICSSKCEGKIYQILDEENNIEQKYCDLKKCPEGYYQVSKEGDNVIKCSSKCNNKQILDTENQICIEQKNECKKFISSDEKQCVDKCGENEFVEVEEGAQQCKECEEIIREETKDNIKSIKCVTKCEEGELIYEFGDNNQYNKCIQTSQCVNRKISSDKKYCSEKCANNELVYENECVQKCPQTSFYSEDKKSCLKECPQGQYIKSNGRQCLNNCNQVYEIVDEEGKKCLKCKENEQFTYENSKGVCKEANSAQQVLLNIKNFFQNEQNKIADQDFESHILKPIQTLTSQNENKINQIISKKQKDEKDIASISETLNQQKQMVFELLNLVKPEYYDKSIVLGQDDLKITAQAQVKGYKFKTKFISDEIAEHKTTILIEESEEKSELPVFNPTAMILTYMKQNYLCKDSECKNTHPLFTISYIESQSQRILADVQAKPQEFEMEYKINSSNKTNQLLCLSYDQKGSITRQPIIVKADKAFCKFNYSTSLLFDETCVYVDKIYCSQKIENTNQKSVEDKTQNEQNTISLAKIFFIIGLLGLLLIYFLRKDNKNHKPEQRSKARIQYDDDEQMMEDMEQHRRRYPKQI</sequence>
<evidence type="ECO:0000313" key="4">
    <source>
        <dbReference type="Proteomes" id="UP000009168"/>
    </source>
</evidence>
<dbReference type="KEGG" id="tet:TTHERM_01613760"/>
<dbReference type="EMBL" id="GG662738">
    <property type="protein sequence ID" value="EAR81624.2"/>
    <property type="molecule type" value="Genomic_DNA"/>
</dbReference>
<accession>Q228A8</accession>
<keyword evidence="2" id="KW-0472">Membrane</keyword>
<name>Q228A8_TETTS</name>
<dbReference type="GeneID" id="7824531"/>
<feature type="region of interest" description="Disordered" evidence="1">
    <location>
        <begin position="804"/>
        <end position="824"/>
    </location>
</feature>
<gene>
    <name evidence="3" type="ORF">TTHERM_01613760</name>
</gene>
<dbReference type="InParanoid" id="Q228A8"/>
<protein>
    <submittedName>
        <fullName evidence="3">Transmembrane protein, putative</fullName>
    </submittedName>
</protein>
<evidence type="ECO:0000256" key="1">
    <source>
        <dbReference type="SAM" id="MobiDB-lite"/>
    </source>
</evidence>
<reference evidence="4" key="1">
    <citation type="journal article" date="2006" name="PLoS Biol.">
        <title>Macronuclear genome sequence of the ciliate Tetrahymena thermophila, a model eukaryote.</title>
        <authorList>
            <person name="Eisen J.A."/>
            <person name="Coyne R.S."/>
            <person name="Wu M."/>
            <person name="Wu D."/>
            <person name="Thiagarajan M."/>
            <person name="Wortman J.R."/>
            <person name="Badger J.H."/>
            <person name="Ren Q."/>
            <person name="Amedeo P."/>
            <person name="Jones K.M."/>
            <person name="Tallon L.J."/>
            <person name="Delcher A.L."/>
            <person name="Salzberg S.L."/>
            <person name="Silva J.C."/>
            <person name="Haas B.J."/>
            <person name="Majoros W.H."/>
            <person name="Farzad M."/>
            <person name="Carlton J.M."/>
            <person name="Smith R.K. Jr."/>
            <person name="Garg J."/>
            <person name="Pearlman R.E."/>
            <person name="Karrer K.M."/>
            <person name="Sun L."/>
            <person name="Manning G."/>
            <person name="Elde N.C."/>
            <person name="Turkewitz A.P."/>
            <person name="Asai D.J."/>
            <person name="Wilkes D.E."/>
            <person name="Wang Y."/>
            <person name="Cai H."/>
            <person name="Collins K."/>
            <person name="Stewart B.A."/>
            <person name="Lee S.R."/>
            <person name="Wilamowska K."/>
            <person name="Weinberg Z."/>
            <person name="Ruzzo W.L."/>
            <person name="Wloga D."/>
            <person name="Gaertig J."/>
            <person name="Frankel J."/>
            <person name="Tsao C.-C."/>
            <person name="Gorovsky M.A."/>
            <person name="Keeling P.J."/>
            <person name="Waller R.F."/>
            <person name="Patron N.J."/>
            <person name="Cherry J.M."/>
            <person name="Stover N.A."/>
            <person name="Krieger C.J."/>
            <person name="del Toro C."/>
            <person name="Ryder H.F."/>
            <person name="Williamson S.C."/>
            <person name="Barbeau R.A."/>
            <person name="Hamilton E.P."/>
            <person name="Orias E."/>
        </authorList>
    </citation>
    <scope>NUCLEOTIDE SEQUENCE [LARGE SCALE GENOMIC DNA]</scope>
    <source>
        <strain evidence="4">SB210</strain>
    </source>
</reference>
<feature type="transmembrane region" description="Helical" evidence="2">
    <location>
        <begin position="766"/>
        <end position="784"/>
    </location>
</feature>
<dbReference type="RefSeq" id="XP_001029287.2">
    <property type="nucleotide sequence ID" value="XM_001029287.2"/>
</dbReference>
<keyword evidence="2" id="KW-1133">Transmembrane helix</keyword>
<dbReference type="AlphaFoldDB" id="Q228A8"/>
<keyword evidence="2 3" id="KW-0812">Transmembrane</keyword>
<proteinExistence type="predicted"/>
<organism evidence="3 4">
    <name type="scientific">Tetrahymena thermophila (strain SB210)</name>
    <dbReference type="NCBI Taxonomy" id="312017"/>
    <lineage>
        <taxon>Eukaryota</taxon>
        <taxon>Sar</taxon>
        <taxon>Alveolata</taxon>
        <taxon>Ciliophora</taxon>
        <taxon>Intramacronucleata</taxon>
        <taxon>Oligohymenophorea</taxon>
        <taxon>Hymenostomatida</taxon>
        <taxon>Tetrahymenina</taxon>
        <taxon>Tetrahymenidae</taxon>
        <taxon>Tetrahymena</taxon>
    </lineage>
</organism>
<dbReference type="HOGENOM" id="CLU_340545_0_0_1"/>
<dbReference type="Proteomes" id="UP000009168">
    <property type="component" value="Unassembled WGS sequence"/>
</dbReference>